<evidence type="ECO:0000313" key="8">
    <source>
        <dbReference type="EMBL" id="MBM7415308.1"/>
    </source>
</evidence>
<feature type="transmembrane region" description="Helical" evidence="6">
    <location>
        <begin position="272"/>
        <end position="291"/>
    </location>
</feature>
<protein>
    <submittedName>
        <fullName evidence="8">Competence protein ComEC</fullName>
    </submittedName>
</protein>
<accession>A0ABS2KTU8</accession>
<dbReference type="PANTHER" id="PTHR30619">
    <property type="entry name" value="DNA INTERNALIZATION/COMPETENCE PROTEIN COMEC/REC2"/>
    <property type="match status" value="1"/>
</dbReference>
<dbReference type="NCBIfam" id="TIGR00360">
    <property type="entry name" value="ComEC_N-term"/>
    <property type="match status" value="1"/>
</dbReference>
<feature type="transmembrane region" description="Helical" evidence="6">
    <location>
        <begin position="33"/>
        <end position="50"/>
    </location>
</feature>
<feature type="transmembrane region" description="Helical" evidence="6">
    <location>
        <begin position="57"/>
        <end position="77"/>
    </location>
</feature>
<feature type="transmembrane region" description="Helical" evidence="6">
    <location>
        <begin position="441"/>
        <end position="461"/>
    </location>
</feature>
<feature type="transmembrane region" description="Helical" evidence="6">
    <location>
        <begin position="297"/>
        <end position="313"/>
    </location>
</feature>
<evidence type="ECO:0000256" key="1">
    <source>
        <dbReference type="ARBA" id="ARBA00004651"/>
    </source>
</evidence>
<dbReference type="InterPro" id="IPR004477">
    <property type="entry name" value="ComEC_N"/>
</dbReference>
<keyword evidence="3 6" id="KW-0812">Transmembrane</keyword>
<dbReference type="Pfam" id="PF03772">
    <property type="entry name" value="Competence"/>
    <property type="match status" value="1"/>
</dbReference>
<dbReference type="EMBL" id="JAFBBK010000001">
    <property type="protein sequence ID" value="MBM7415308.1"/>
    <property type="molecule type" value="Genomic_DNA"/>
</dbReference>
<feature type="transmembrane region" description="Helical" evidence="6">
    <location>
        <begin position="245"/>
        <end position="265"/>
    </location>
</feature>
<feature type="transmembrane region" description="Helical" evidence="6">
    <location>
        <begin position="473"/>
        <end position="494"/>
    </location>
</feature>
<evidence type="ECO:0000259" key="7">
    <source>
        <dbReference type="Pfam" id="PF03772"/>
    </source>
</evidence>
<dbReference type="InterPro" id="IPR052159">
    <property type="entry name" value="Competence_DNA_uptake"/>
</dbReference>
<evidence type="ECO:0000313" key="9">
    <source>
        <dbReference type="Proteomes" id="UP000703038"/>
    </source>
</evidence>
<comment type="subcellular location">
    <subcellularLocation>
        <location evidence="1">Cell membrane</location>
        <topology evidence="1">Multi-pass membrane protein</topology>
    </subcellularLocation>
</comment>
<comment type="caution">
    <text evidence="8">The sequence shown here is derived from an EMBL/GenBank/DDBJ whole genome shotgun (WGS) entry which is preliminary data.</text>
</comment>
<keyword evidence="4 6" id="KW-1133">Transmembrane helix</keyword>
<feature type="transmembrane region" description="Helical" evidence="6">
    <location>
        <begin position="378"/>
        <end position="406"/>
    </location>
</feature>
<feature type="domain" description="ComEC/Rec2-related protein" evidence="7">
    <location>
        <begin position="224"/>
        <end position="489"/>
    </location>
</feature>
<keyword evidence="2" id="KW-1003">Cell membrane</keyword>
<evidence type="ECO:0000256" key="4">
    <source>
        <dbReference type="ARBA" id="ARBA00022989"/>
    </source>
</evidence>
<gene>
    <name evidence="8" type="ORF">JOE42_002041</name>
</gene>
<dbReference type="PANTHER" id="PTHR30619:SF7">
    <property type="entry name" value="BETA-LACTAMASE DOMAIN PROTEIN"/>
    <property type="match status" value="1"/>
</dbReference>
<evidence type="ECO:0000256" key="2">
    <source>
        <dbReference type="ARBA" id="ARBA00022475"/>
    </source>
</evidence>
<feature type="transmembrane region" description="Helical" evidence="6">
    <location>
        <begin position="320"/>
        <end position="338"/>
    </location>
</feature>
<feature type="transmembrane region" description="Helical" evidence="6">
    <location>
        <begin position="344"/>
        <end position="366"/>
    </location>
</feature>
<keyword evidence="9" id="KW-1185">Reference proteome</keyword>
<keyword evidence="5 6" id="KW-0472">Membrane</keyword>
<sequence length="508" mass="51158">MTDAPAVDLRLVPSAVGAWAATVVAVGAGWRPAAALAAVCVLVAVVGWWCRRRQGRGSVVMLVVVAACCVTAAFAAMSSLRMHEVTTGPIREGALLGAYATVEGVVTDDPRPITGSFADQVLVPIRASRVTLRGTVVDGSARITVFAPPDPWRALEPGVSVTFRARLAAPDRVGAVDAVARATGPPEVGSAPALLRWSGVVRRALAEAAAIALPREEAGLLPGMVVGDRSGLVVSVQDSFTAAGMSHLTAVSGANFTFVVGCVVLGARLLSAGPRTTAALAGVVLVAFVVVARPSPSVLRAAVMGVLGLLAVMTGRRRHVMPALCTAVLVLLAVDPGLAVSWGFALSVTATVALVLLAPVLTAMVSRADAPPGRRRPVVDAVAVALAAHLVTAPLIAAMAGTFSVYSVAANVLAAPVVGPVTVIGALAAVVAVVSVEAGAVVAGVAWVPLRWLLAVAAYTADAPGATVLTPTGPRGAAVVGGCVLAAAGAAVMVRRRWLSAHRGTIDR</sequence>
<proteinExistence type="predicted"/>
<evidence type="ECO:0000256" key="3">
    <source>
        <dbReference type="ARBA" id="ARBA00022692"/>
    </source>
</evidence>
<organism evidence="8 9">
    <name type="scientific">Rhodococcoides corynebacterioides</name>
    <dbReference type="NCBI Taxonomy" id="53972"/>
    <lineage>
        <taxon>Bacteria</taxon>
        <taxon>Bacillati</taxon>
        <taxon>Actinomycetota</taxon>
        <taxon>Actinomycetes</taxon>
        <taxon>Mycobacteriales</taxon>
        <taxon>Nocardiaceae</taxon>
        <taxon>Rhodococcoides</taxon>
    </lineage>
</organism>
<reference evidence="8 9" key="1">
    <citation type="submission" date="2021-01" db="EMBL/GenBank/DDBJ databases">
        <title>Genomics of switchgrass bacterial isolates.</title>
        <authorList>
            <person name="Shade A."/>
        </authorList>
    </citation>
    <scope>NUCLEOTIDE SEQUENCE [LARGE SCALE GENOMIC DNA]</scope>
    <source>
        <strain evidence="8 9">PvP111</strain>
    </source>
</reference>
<evidence type="ECO:0000256" key="5">
    <source>
        <dbReference type="ARBA" id="ARBA00023136"/>
    </source>
</evidence>
<feature type="transmembrane region" description="Helical" evidence="6">
    <location>
        <begin position="412"/>
        <end position="434"/>
    </location>
</feature>
<name>A0ABS2KTU8_9NOCA</name>
<evidence type="ECO:0000256" key="6">
    <source>
        <dbReference type="SAM" id="Phobius"/>
    </source>
</evidence>
<dbReference type="RefSeq" id="WP_204868328.1">
    <property type="nucleotide sequence ID" value="NZ_JAFBBK010000001.1"/>
</dbReference>
<dbReference type="Proteomes" id="UP000703038">
    <property type="component" value="Unassembled WGS sequence"/>
</dbReference>